<dbReference type="Gene3D" id="2.40.50.140">
    <property type="entry name" value="Nucleic acid-binding proteins"/>
    <property type="match status" value="6"/>
</dbReference>
<name>A0A1H7XL05_9BACT</name>
<dbReference type="NCBIfam" id="NF004952">
    <property type="entry name" value="PRK06299.1-2"/>
    <property type="match status" value="1"/>
</dbReference>
<feature type="domain" description="S1 motif" evidence="10">
    <location>
        <begin position="388"/>
        <end position="458"/>
    </location>
</feature>
<dbReference type="AlphaFoldDB" id="A0A1H7XL05"/>
<dbReference type="InterPro" id="IPR000110">
    <property type="entry name" value="Ribosomal_bS1"/>
</dbReference>
<dbReference type="SUPFAM" id="SSF50249">
    <property type="entry name" value="Nucleic acid-binding proteins"/>
    <property type="match status" value="6"/>
</dbReference>
<dbReference type="GO" id="GO:0003729">
    <property type="term" value="F:mRNA binding"/>
    <property type="evidence" value="ECO:0007669"/>
    <property type="project" value="TreeGrafter"/>
</dbReference>
<evidence type="ECO:0000256" key="4">
    <source>
        <dbReference type="ARBA" id="ARBA00022980"/>
    </source>
</evidence>
<keyword evidence="4 11" id="KW-0689">Ribosomal protein</keyword>
<protein>
    <recommendedName>
        <fullName evidence="7">Small ribosomal subunit protein bS1</fullName>
    </recommendedName>
    <alternativeName>
        <fullName evidence="8">30S ribosomal protein S1</fullName>
    </alternativeName>
</protein>
<sequence length="586" mass="65375">MVNDDNLISEQNEEKGENAGSQQNQSNEDTMGFKELYEQSLQNVHLGELVTGKIVQINSDVVMVDVGWKTEGYILAKELKDEEGNITVNVGDEIEVMVERRDQEGNLVLSRDKAAKMKVWDDVKSACDNSLPVKGTIIERVKGGLSVDIGITAFLPGSQVDIRPVRDLDKYVGQNLMFDVLKYDRKRNNVVLSRRSILEHEREAEKLETLANISEGAIVEGIIKNITDYGLFIDLGGIDGLLHVTDISWGRITKPSENFTKGDTITVKVLSFDREKERVSLGLKQLTENPWENITEKYPVGGIIEGKVVNLTDYGAFVELDPGVEGLIHVSEMFWTREIKHPSKVLSLGQNLKAMILDVNKENKRISLGLKQTTDNPWETLKQKYPEGTVIKGIIRNVTNFGIFVGVEDGIDGLVHVSDISWKQRVKHPSEIYKKGQEIEAVVLNIDVENEKFSLGIKQIEKNPWEEFCDKYSTGSIVSGKITNLTEFGVFVEVEEGIEGLVHISELSHKRVKSASEVYSVGDTISAVVKSVDVKGRKIRLSIKDTEVNTEGNHSVSQYLNNRENVGSNLGKALVEADVKLIDPNK</sequence>
<feature type="domain" description="S1 motif" evidence="10">
    <location>
        <begin position="130"/>
        <end position="195"/>
    </location>
</feature>
<comment type="similarity">
    <text evidence="1">Belongs to the bacterial ribosomal protein bS1 family.</text>
</comment>
<keyword evidence="12" id="KW-1185">Reference proteome</keyword>
<evidence type="ECO:0000313" key="11">
    <source>
        <dbReference type="EMBL" id="SEM34314.1"/>
    </source>
</evidence>
<comment type="function">
    <text evidence="6">Binds mRNA; thus facilitating recognition of the initiation point. It is needed to translate mRNA with a short Shine-Dalgarno (SD) purine-rich sequence.</text>
</comment>
<dbReference type="RefSeq" id="WP_093883366.1">
    <property type="nucleotide sequence ID" value="NZ_FOBS01000011.1"/>
</dbReference>
<dbReference type="CDD" id="cd05688">
    <property type="entry name" value="S1_RPS1_repeat_ec3"/>
    <property type="match status" value="1"/>
</dbReference>
<reference evidence="11 12" key="1">
    <citation type="submission" date="2016-10" db="EMBL/GenBank/DDBJ databases">
        <authorList>
            <person name="de Groot N.N."/>
        </authorList>
    </citation>
    <scope>NUCLEOTIDE SEQUENCE [LARGE SCALE GENOMIC DNA]</scope>
    <source>
        <strain evidence="11 12">DSM 8423</strain>
    </source>
</reference>
<dbReference type="GO" id="GO:0006412">
    <property type="term" value="P:translation"/>
    <property type="evidence" value="ECO:0007669"/>
    <property type="project" value="InterPro"/>
</dbReference>
<dbReference type="InterPro" id="IPR050437">
    <property type="entry name" value="Ribos_protein_bS1-like"/>
</dbReference>
<keyword evidence="3" id="KW-0694">RNA-binding</keyword>
<dbReference type="CDD" id="cd05687">
    <property type="entry name" value="S1_RPS1_repeat_ec1_hs1"/>
    <property type="match status" value="1"/>
</dbReference>
<dbReference type="InterPro" id="IPR003029">
    <property type="entry name" value="S1_domain"/>
</dbReference>
<dbReference type="GO" id="GO:0003735">
    <property type="term" value="F:structural constituent of ribosome"/>
    <property type="evidence" value="ECO:0007669"/>
    <property type="project" value="InterPro"/>
</dbReference>
<dbReference type="SMART" id="SM00316">
    <property type="entry name" value="S1"/>
    <property type="match status" value="6"/>
</dbReference>
<feature type="compositionally biased region" description="Polar residues" evidence="9">
    <location>
        <begin position="1"/>
        <end position="10"/>
    </location>
</feature>
<feature type="domain" description="S1 motif" evidence="10">
    <location>
        <begin position="475"/>
        <end position="544"/>
    </location>
</feature>
<evidence type="ECO:0000256" key="8">
    <source>
        <dbReference type="ARBA" id="ARBA00035517"/>
    </source>
</evidence>
<keyword evidence="2" id="KW-0677">Repeat</keyword>
<feature type="domain" description="S1 motif" evidence="10">
    <location>
        <begin position="216"/>
        <end position="284"/>
    </location>
</feature>
<dbReference type="PRINTS" id="PR00681">
    <property type="entry name" value="RIBOSOMALS1"/>
</dbReference>
<evidence type="ECO:0000256" key="5">
    <source>
        <dbReference type="ARBA" id="ARBA00023274"/>
    </source>
</evidence>
<evidence type="ECO:0000256" key="3">
    <source>
        <dbReference type="ARBA" id="ARBA00022884"/>
    </source>
</evidence>
<dbReference type="EMBL" id="FOBS01000011">
    <property type="protein sequence ID" value="SEM34314.1"/>
    <property type="molecule type" value="Genomic_DNA"/>
</dbReference>
<feature type="domain" description="S1 motif" evidence="10">
    <location>
        <begin position="301"/>
        <end position="371"/>
    </location>
</feature>
<dbReference type="NCBIfam" id="NF005208">
    <property type="entry name" value="PRK06676.1"/>
    <property type="match status" value="1"/>
</dbReference>
<dbReference type="OrthoDB" id="9804077at2"/>
<evidence type="ECO:0000256" key="9">
    <source>
        <dbReference type="SAM" id="MobiDB-lite"/>
    </source>
</evidence>
<proteinExistence type="inferred from homology"/>
<dbReference type="PANTHER" id="PTHR10724">
    <property type="entry name" value="30S RIBOSOMAL PROTEIN S1"/>
    <property type="match status" value="1"/>
</dbReference>
<organism evidence="11 12">
    <name type="scientific">Syntrophus gentianae</name>
    <dbReference type="NCBI Taxonomy" id="43775"/>
    <lineage>
        <taxon>Bacteria</taxon>
        <taxon>Pseudomonadati</taxon>
        <taxon>Thermodesulfobacteriota</taxon>
        <taxon>Syntrophia</taxon>
        <taxon>Syntrophales</taxon>
        <taxon>Syntrophaceae</taxon>
        <taxon>Syntrophus</taxon>
    </lineage>
</organism>
<evidence type="ECO:0000256" key="1">
    <source>
        <dbReference type="ARBA" id="ARBA00006767"/>
    </source>
</evidence>
<dbReference type="PROSITE" id="PS50126">
    <property type="entry name" value="S1"/>
    <property type="match status" value="6"/>
</dbReference>
<dbReference type="GO" id="GO:0022627">
    <property type="term" value="C:cytosolic small ribosomal subunit"/>
    <property type="evidence" value="ECO:0007669"/>
    <property type="project" value="TreeGrafter"/>
</dbReference>
<dbReference type="FunFam" id="2.40.50.140:FF:000103">
    <property type="entry name" value="protein RRP5 homolog"/>
    <property type="match status" value="2"/>
</dbReference>
<feature type="domain" description="S1 motif" evidence="10">
    <location>
        <begin position="47"/>
        <end position="112"/>
    </location>
</feature>
<dbReference type="NCBIfam" id="TIGR00717">
    <property type="entry name" value="rpsA"/>
    <property type="match status" value="1"/>
</dbReference>
<evidence type="ECO:0000256" key="6">
    <source>
        <dbReference type="ARBA" id="ARBA00025604"/>
    </source>
</evidence>
<evidence type="ECO:0000256" key="7">
    <source>
        <dbReference type="ARBA" id="ARBA00035293"/>
    </source>
</evidence>
<dbReference type="InterPro" id="IPR012340">
    <property type="entry name" value="NA-bd_OB-fold"/>
</dbReference>
<evidence type="ECO:0000313" key="12">
    <source>
        <dbReference type="Proteomes" id="UP000198744"/>
    </source>
</evidence>
<accession>A0A1H7XL05</accession>
<dbReference type="CDD" id="cd05690">
    <property type="entry name" value="S1_RPS1_repeat_ec5"/>
    <property type="match status" value="1"/>
</dbReference>
<dbReference type="Pfam" id="PF00575">
    <property type="entry name" value="S1"/>
    <property type="match status" value="6"/>
</dbReference>
<dbReference type="FunFam" id="2.40.50.140:FF:000011">
    <property type="entry name" value="30S ribosomal protein S1"/>
    <property type="match status" value="2"/>
</dbReference>
<evidence type="ECO:0000256" key="2">
    <source>
        <dbReference type="ARBA" id="ARBA00022737"/>
    </source>
</evidence>
<gene>
    <name evidence="11" type="ORF">SAMN04489760_11122</name>
</gene>
<dbReference type="InterPro" id="IPR035104">
    <property type="entry name" value="Ribosomal_protein_S1-like"/>
</dbReference>
<dbReference type="Proteomes" id="UP000198744">
    <property type="component" value="Unassembled WGS sequence"/>
</dbReference>
<evidence type="ECO:0000259" key="10">
    <source>
        <dbReference type="PROSITE" id="PS50126"/>
    </source>
</evidence>
<dbReference type="PANTHER" id="PTHR10724:SF7">
    <property type="entry name" value="SMALL RIBOSOMAL SUBUNIT PROTEIN BS1C"/>
    <property type="match status" value="1"/>
</dbReference>
<keyword evidence="5" id="KW-0687">Ribonucleoprotein</keyword>
<dbReference type="CDD" id="cd04465">
    <property type="entry name" value="S1_RPS1_repeat_ec2_hs2"/>
    <property type="match status" value="1"/>
</dbReference>
<feature type="region of interest" description="Disordered" evidence="9">
    <location>
        <begin position="1"/>
        <end position="27"/>
    </location>
</feature>
<dbReference type="STRING" id="43775.SAMN04489760_11122"/>